<sequence>MQDEKEARATASDCVPTNTDVLEAWLKENEDKTLMCSRHGSRRMRTRRRKQGLLTLTMSLSPLMHCQSRCSSAQLQIWLLRTLFNRLIRLCKRVPSLSINIRRALGLYHESSSFTEPLQQKLGCTDAGAGRMNGC</sequence>
<dbReference type="Proteomes" id="UP000017836">
    <property type="component" value="Unassembled WGS sequence"/>
</dbReference>
<dbReference type="Gramene" id="ERM97873">
    <property type="protein sequence ID" value="ERM97873"/>
    <property type="gene ID" value="AMTR_s00115p00086520"/>
</dbReference>
<evidence type="ECO:0000313" key="1">
    <source>
        <dbReference type="EMBL" id="ERM97873.1"/>
    </source>
</evidence>
<gene>
    <name evidence="1" type="ORF">AMTR_s00115p00086520</name>
</gene>
<protein>
    <submittedName>
        <fullName evidence="1">Uncharacterized protein</fullName>
    </submittedName>
</protein>
<keyword evidence="2" id="KW-1185">Reference proteome</keyword>
<name>W1NQV0_AMBTC</name>
<reference evidence="2" key="1">
    <citation type="journal article" date="2013" name="Science">
        <title>The Amborella genome and the evolution of flowering plants.</title>
        <authorList>
            <consortium name="Amborella Genome Project"/>
        </authorList>
    </citation>
    <scope>NUCLEOTIDE SEQUENCE [LARGE SCALE GENOMIC DNA]</scope>
</reference>
<proteinExistence type="predicted"/>
<dbReference type="AlphaFoldDB" id="W1NQV0"/>
<dbReference type="HOGENOM" id="CLU_1888581_0_0_1"/>
<organism evidence="1 2">
    <name type="scientific">Amborella trichopoda</name>
    <dbReference type="NCBI Taxonomy" id="13333"/>
    <lineage>
        <taxon>Eukaryota</taxon>
        <taxon>Viridiplantae</taxon>
        <taxon>Streptophyta</taxon>
        <taxon>Embryophyta</taxon>
        <taxon>Tracheophyta</taxon>
        <taxon>Spermatophyta</taxon>
        <taxon>Magnoliopsida</taxon>
        <taxon>Amborellales</taxon>
        <taxon>Amborellaceae</taxon>
        <taxon>Amborella</taxon>
    </lineage>
</organism>
<evidence type="ECO:0000313" key="2">
    <source>
        <dbReference type="Proteomes" id="UP000017836"/>
    </source>
</evidence>
<accession>W1NQV0</accession>
<dbReference type="EMBL" id="KI395748">
    <property type="protein sequence ID" value="ERM97873.1"/>
    <property type="molecule type" value="Genomic_DNA"/>
</dbReference>